<evidence type="ECO:0000313" key="9">
    <source>
        <dbReference type="EMBL" id="MCK0196923.1"/>
    </source>
</evidence>
<comment type="caution">
    <text evidence="9">The sequence shown here is derived from an EMBL/GenBank/DDBJ whole genome shotgun (WGS) entry which is preliminary data.</text>
</comment>
<feature type="transmembrane region" description="Helical" evidence="8">
    <location>
        <begin position="218"/>
        <end position="237"/>
    </location>
</feature>
<keyword evidence="4 8" id="KW-0812">Transmembrane</keyword>
<evidence type="ECO:0000256" key="5">
    <source>
        <dbReference type="ARBA" id="ARBA00022989"/>
    </source>
</evidence>
<name>A0ABT0DAD6_9HYPH</name>
<evidence type="ECO:0000256" key="2">
    <source>
        <dbReference type="ARBA" id="ARBA00022448"/>
    </source>
</evidence>
<feature type="transmembrane region" description="Helical" evidence="8">
    <location>
        <begin position="120"/>
        <end position="137"/>
    </location>
</feature>
<evidence type="ECO:0000256" key="3">
    <source>
        <dbReference type="ARBA" id="ARBA00022475"/>
    </source>
</evidence>
<feature type="transmembrane region" description="Helical" evidence="8">
    <location>
        <begin position="38"/>
        <end position="63"/>
    </location>
</feature>
<feature type="transmembrane region" description="Helical" evidence="8">
    <location>
        <begin position="157"/>
        <end position="179"/>
    </location>
</feature>
<reference evidence="9 10" key="1">
    <citation type="submission" date="2022-04" db="EMBL/GenBank/DDBJ databases">
        <authorList>
            <person name="Grouzdev D.S."/>
            <person name="Pantiukh K.S."/>
            <person name="Krutkina M.S."/>
        </authorList>
    </citation>
    <scope>NUCLEOTIDE SEQUENCE [LARGE SCALE GENOMIC DNA]</scope>
    <source>
        <strain evidence="9 10">6x-1</strain>
    </source>
</reference>
<evidence type="ECO:0000256" key="1">
    <source>
        <dbReference type="ARBA" id="ARBA00004429"/>
    </source>
</evidence>
<keyword evidence="2" id="KW-0813">Transport</keyword>
<dbReference type="PANTHER" id="PTHR43549">
    <property type="entry name" value="MULTIDRUG RESISTANCE PROTEIN YPNP-RELATED"/>
    <property type="match status" value="1"/>
</dbReference>
<keyword evidence="6 8" id="KW-0472">Membrane</keyword>
<dbReference type="PANTHER" id="PTHR43549:SF3">
    <property type="entry name" value="MULTIDRUG RESISTANCE PROTEIN YPNP-RELATED"/>
    <property type="match status" value="1"/>
</dbReference>
<feature type="transmembrane region" description="Helical" evidence="8">
    <location>
        <begin position="291"/>
        <end position="313"/>
    </location>
</feature>
<dbReference type="PIRSF" id="PIRSF006603">
    <property type="entry name" value="DinF"/>
    <property type="match status" value="1"/>
</dbReference>
<feature type="transmembrane region" description="Helical" evidence="8">
    <location>
        <begin position="191"/>
        <end position="212"/>
    </location>
</feature>
<evidence type="ECO:0000256" key="4">
    <source>
        <dbReference type="ARBA" id="ARBA00022692"/>
    </source>
</evidence>
<feature type="transmembrane region" description="Helical" evidence="8">
    <location>
        <begin position="334"/>
        <end position="353"/>
    </location>
</feature>
<dbReference type="InterPro" id="IPR048279">
    <property type="entry name" value="MdtK-like"/>
</dbReference>
<evidence type="ECO:0000313" key="10">
    <source>
        <dbReference type="Proteomes" id="UP001203284"/>
    </source>
</evidence>
<proteinExistence type="predicted"/>
<evidence type="ECO:0000256" key="7">
    <source>
        <dbReference type="SAM" id="MobiDB-lite"/>
    </source>
</evidence>
<dbReference type="InterPro" id="IPR052031">
    <property type="entry name" value="Membrane_Transporter-Flippase"/>
</dbReference>
<sequence>MTDHGTPSRSSARSPAATSLAAADARGRFLTGSTLRHVAVMAATGSVGLVAVFIVDLLNLFYISLLGEQELAAAIGYSGTLMFFTTSMAVGIMIAASAVVSRAIGAGRPEEARRLAASSLVYMVLGTLLVTALAMPGQDALLGVLGASGRTRDVANGFLHIVLPSTAILGIGMATSGILRAVGDARRAMWVTLAGGLATAVLDPIFILALGWGVEGAAFVSVVSRLMMAGYGLYATVKVHDLVARPSVAGFLADARPISAIAVPAVLTNVATPVGNGYMTFALAAHGDAAVAAWAVIGRIIPVAFGPIFALTGAIGPIIGQNVGAGQYPRVRQALMDCLKLTIAYVVAVWGLMALDWHPIATSFGLSAEGADLVGFFCVYAAGSFIFIGALFVANASFNNLGAPLLSTVFNWGRATLGTIPFVMLGGRLWGAEGVIAGQAVGSLAFGAVALVFAFRQVGRLAARAAPPPKSDPVGTAAVPPFARPEDAAAIEP</sequence>
<evidence type="ECO:0000256" key="8">
    <source>
        <dbReference type="SAM" id="Phobius"/>
    </source>
</evidence>
<keyword evidence="10" id="KW-1185">Reference proteome</keyword>
<feature type="transmembrane region" description="Helical" evidence="8">
    <location>
        <begin position="405"/>
        <end position="424"/>
    </location>
</feature>
<feature type="transmembrane region" description="Helical" evidence="8">
    <location>
        <begin position="373"/>
        <end position="393"/>
    </location>
</feature>
<organism evidence="9 10">
    <name type="scientific">Ancylobacter crimeensis</name>
    <dbReference type="NCBI Taxonomy" id="2579147"/>
    <lineage>
        <taxon>Bacteria</taxon>
        <taxon>Pseudomonadati</taxon>
        <taxon>Pseudomonadota</taxon>
        <taxon>Alphaproteobacteria</taxon>
        <taxon>Hyphomicrobiales</taxon>
        <taxon>Xanthobacteraceae</taxon>
        <taxon>Ancylobacter</taxon>
    </lineage>
</organism>
<accession>A0ABT0DAD6</accession>
<keyword evidence="3" id="KW-1003">Cell membrane</keyword>
<protein>
    <submittedName>
        <fullName evidence="9">MATE family efflux transporter</fullName>
    </submittedName>
</protein>
<feature type="region of interest" description="Disordered" evidence="7">
    <location>
        <begin position="465"/>
        <end position="493"/>
    </location>
</feature>
<feature type="transmembrane region" description="Helical" evidence="8">
    <location>
        <begin position="258"/>
        <end position="279"/>
    </location>
</feature>
<dbReference type="Proteomes" id="UP001203284">
    <property type="component" value="Unassembled WGS sequence"/>
</dbReference>
<dbReference type="EMBL" id="JALKCH010000005">
    <property type="protein sequence ID" value="MCK0196923.1"/>
    <property type="molecule type" value="Genomic_DNA"/>
</dbReference>
<dbReference type="RefSeq" id="WP_247028436.1">
    <property type="nucleotide sequence ID" value="NZ_JALKCH010000005.1"/>
</dbReference>
<feature type="transmembrane region" description="Helical" evidence="8">
    <location>
        <begin position="436"/>
        <end position="455"/>
    </location>
</feature>
<gene>
    <name evidence="9" type="ORF">MWN34_08355</name>
</gene>
<keyword evidence="5 8" id="KW-1133">Transmembrane helix</keyword>
<evidence type="ECO:0000256" key="6">
    <source>
        <dbReference type="ARBA" id="ARBA00023136"/>
    </source>
</evidence>
<dbReference type="Pfam" id="PF01554">
    <property type="entry name" value="MatE"/>
    <property type="match status" value="2"/>
</dbReference>
<comment type="subcellular location">
    <subcellularLocation>
        <location evidence="1">Cell inner membrane</location>
        <topology evidence="1">Multi-pass membrane protein</topology>
    </subcellularLocation>
</comment>
<dbReference type="InterPro" id="IPR002528">
    <property type="entry name" value="MATE_fam"/>
</dbReference>
<feature type="transmembrane region" description="Helical" evidence="8">
    <location>
        <begin position="75"/>
        <end position="100"/>
    </location>
</feature>